<dbReference type="CDD" id="cd01406">
    <property type="entry name" value="SIR2-like"/>
    <property type="match status" value="1"/>
</dbReference>
<proteinExistence type="inferred from homology"/>
<dbReference type="EC" id="3.2.2.5" evidence="4"/>
<reference evidence="10 11" key="1">
    <citation type="submission" date="2023-01" db="EMBL/GenBank/DDBJ databases">
        <title>Exploring GABA producing Bacteroides strains toward improving mental health.</title>
        <authorList>
            <person name="Yousuf B."/>
            <person name="Bouhlel N.E."/>
            <person name="Mottawea W."/>
            <person name="Hammami R."/>
        </authorList>
    </citation>
    <scope>NUCLEOTIDE SEQUENCE [LARGE SCALE GENOMIC DNA]</scope>
    <source>
        <strain evidence="10 11">UO.H1054</strain>
    </source>
</reference>
<dbReference type="Pfam" id="PF18185">
    <property type="entry name" value="STALD"/>
    <property type="match status" value="1"/>
</dbReference>
<keyword evidence="2" id="KW-0520">NAD</keyword>
<dbReference type="Proteomes" id="UP001215398">
    <property type="component" value="Unassembled WGS sequence"/>
</dbReference>
<dbReference type="PROSITE" id="PS50305">
    <property type="entry name" value="SIRTUIN"/>
    <property type="match status" value="1"/>
</dbReference>
<comment type="similarity">
    <text evidence="5">Belongs to the soluble Thoeris ThsA family.</text>
</comment>
<evidence type="ECO:0000256" key="5">
    <source>
        <dbReference type="ARBA" id="ARBA00035014"/>
    </source>
</evidence>
<keyword evidence="3" id="KW-0051">Antiviral defense</keyword>
<evidence type="ECO:0000259" key="9">
    <source>
        <dbReference type="PROSITE" id="PS50305"/>
    </source>
</evidence>
<comment type="caution">
    <text evidence="10">The sequence shown here is derived from an EMBL/GenBank/DDBJ whole genome shotgun (WGS) entry which is preliminary data.</text>
</comment>
<evidence type="ECO:0000256" key="3">
    <source>
        <dbReference type="ARBA" id="ARBA00023118"/>
    </source>
</evidence>
<evidence type="ECO:0000256" key="8">
    <source>
        <dbReference type="PROSITE-ProRule" id="PRU00236"/>
    </source>
</evidence>
<comment type="caution">
    <text evidence="8">Lacks conserved residue(s) required for the propagation of feature annotation.</text>
</comment>
<evidence type="ECO:0000256" key="2">
    <source>
        <dbReference type="ARBA" id="ARBA00023027"/>
    </source>
</evidence>
<keyword evidence="11" id="KW-1185">Reference proteome</keyword>
<organism evidence="10 11">
    <name type="scientific">Bacteroides zhangwenhongii</name>
    <dbReference type="NCBI Taxonomy" id="2650157"/>
    <lineage>
        <taxon>Bacteria</taxon>
        <taxon>Pseudomonadati</taxon>
        <taxon>Bacteroidota</taxon>
        <taxon>Bacteroidia</taxon>
        <taxon>Bacteroidales</taxon>
        <taxon>Bacteroidaceae</taxon>
        <taxon>Bacteroides</taxon>
    </lineage>
</organism>
<sequence length="471" mass="53906">MPIQKDVFIKNYLKALNNGDAAVFAGAGLSASSGCVNWKQLLKEIAEELELDIEKESDLVAVAQYYYNRSGNNRARLNEIIKDAFQTGKLPNDNHHILARLPISTYWTTNYDKLIEKSLENNGKICDVKVCCANLTITLKGRDAVVYKMHGDVDRPEESVLIRDDYESYHHEKTPFINALSGDLMTKTFMFIGFSFTDPNFSYICAHLRAHLKGNLREHYCFLKDVSETDYSDRDQFEYEKRKLLYFIDDLKRFNIKTVLIKEYSEITEILQSIKRRYNSRTVYISGAAAEYEPDGKEAYEEFISKLSGLLIHKGFKIVSGYGLGVGSAVISGALSEIYYNQKKSLTDQLILRPFPQGDDVKAMWEAYRQDMISYSGISIFLLGNKKENGTTVLSNGMRSEYEISKKQGNFLIPIGRTGYISKELWRELLDEKQDDHTFDIYRGDVESLGDDTKTLDEVMETVIELIKKVK</sequence>
<evidence type="ECO:0000256" key="7">
    <source>
        <dbReference type="ARBA" id="ARBA00047575"/>
    </source>
</evidence>
<gene>
    <name evidence="10" type="ORF">PQG98_12480</name>
</gene>
<comment type="catalytic activity">
    <reaction evidence="7">
        <text>NAD(+) + H2O = ADP-D-ribose + nicotinamide + H(+)</text>
        <dbReference type="Rhea" id="RHEA:16301"/>
        <dbReference type="ChEBI" id="CHEBI:15377"/>
        <dbReference type="ChEBI" id="CHEBI:15378"/>
        <dbReference type="ChEBI" id="CHEBI:17154"/>
        <dbReference type="ChEBI" id="CHEBI:57540"/>
        <dbReference type="ChEBI" id="CHEBI:57967"/>
        <dbReference type="EC" id="3.2.2.5"/>
    </reaction>
    <physiologicalReaction direction="left-to-right" evidence="7">
        <dbReference type="Rhea" id="RHEA:16302"/>
    </physiologicalReaction>
</comment>
<evidence type="ECO:0000256" key="1">
    <source>
        <dbReference type="ARBA" id="ARBA00022801"/>
    </source>
</evidence>
<dbReference type="InterPro" id="IPR041486">
    <property type="entry name" value="ThsA_STALD"/>
</dbReference>
<accession>A0ABT5H9E5</accession>
<evidence type="ECO:0000313" key="11">
    <source>
        <dbReference type="Proteomes" id="UP001215398"/>
    </source>
</evidence>
<dbReference type="SUPFAM" id="SSF52467">
    <property type="entry name" value="DHS-like NAD/FAD-binding domain"/>
    <property type="match status" value="1"/>
</dbReference>
<dbReference type="Pfam" id="PF13289">
    <property type="entry name" value="SIR2_2"/>
    <property type="match status" value="1"/>
</dbReference>
<evidence type="ECO:0000256" key="6">
    <source>
        <dbReference type="ARBA" id="ARBA00035033"/>
    </source>
</evidence>
<dbReference type="EMBL" id="JAQPYS010000069">
    <property type="protein sequence ID" value="MDC7137144.1"/>
    <property type="molecule type" value="Genomic_DNA"/>
</dbReference>
<feature type="domain" description="Deacetylase sirtuin-type" evidence="9">
    <location>
        <begin position="1"/>
        <end position="298"/>
    </location>
</feature>
<dbReference type="InterPro" id="IPR026590">
    <property type="entry name" value="Ssirtuin_cat_dom"/>
</dbReference>
<keyword evidence="1" id="KW-0378">Hydrolase</keyword>
<dbReference type="InterPro" id="IPR029035">
    <property type="entry name" value="DHS-like_NAD/FAD-binding_dom"/>
</dbReference>
<evidence type="ECO:0000313" key="10">
    <source>
        <dbReference type="EMBL" id="MDC7137144.1"/>
    </source>
</evidence>
<protein>
    <recommendedName>
        <fullName evidence="6">NAD(+) hydrolase ThsA</fullName>
        <ecNumber evidence="4">3.2.2.5</ecNumber>
    </recommendedName>
</protein>
<dbReference type="PROSITE" id="PS51257">
    <property type="entry name" value="PROKAR_LIPOPROTEIN"/>
    <property type="match status" value="1"/>
</dbReference>
<dbReference type="RefSeq" id="WP_272720613.1">
    <property type="nucleotide sequence ID" value="NZ_JAQPYS010000069.1"/>
</dbReference>
<name>A0ABT5H9E5_9BACE</name>
<evidence type="ECO:0000256" key="4">
    <source>
        <dbReference type="ARBA" id="ARBA00034327"/>
    </source>
</evidence>